<reference evidence="1" key="1">
    <citation type="submission" date="2023-08" db="EMBL/GenBank/DDBJ databases">
        <title>Reference Genome Resource for the Citrus Pathogen Phytophthora citrophthora.</title>
        <authorList>
            <person name="Moller H."/>
            <person name="Coetzee B."/>
            <person name="Rose L.J."/>
            <person name="Van Niekerk J.M."/>
        </authorList>
    </citation>
    <scope>NUCLEOTIDE SEQUENCE</scope>
    <source>
        <strain evidence="1">STE-U-9442</strain>
    </source>
</reference>
<keyword evidence="2" id="KW-1185">Reference proteome</keyword>
<proteinExistence type="predicted"/>
<comment type="caution">
    <text evidence="1">The sequence shown here is derived from an EMBL/GenBank/DDBJ whole genome shotgun (WGS) entry which is preliminary data.</text>
</comment>
<gene>
    <name evidence="1" type="ORF">P3T76_004424</name>
</gene>
<dbReference type="EMBL" id="JASMQC010000006">
    <property type="protein sequence ID" value="KAK1944512.1"/>
    <property type="molecule type" value="Genomic_DNA"/>
</dbReference>
<evidence type="ECO:0000313" key="2">
    <source>
        <dbReference type="Proteomes" id="UP001259832"/>
    </source>
</evidence>
<sequence>MLHVMYRVSDLLDNFSIHSTIVDDYKRTGTVTLMQYVAAREDPNKMNVSHSRWLFNAATELAADSGDLESLQWLMESYLPDEYLTKAVAAVATSGHMSLFNGCMRITTTEDTGAKQKCVEL</sequence>
<dbReference type="PANTHER" id="PTHR46586:SF3">
    <property type="entry name" value="ANKYRIN REPEAT-CONTAINING PROTEIN"/>
    <property type="match status" value="1"/>
</dbReference>
<dbReference type="InterPro" id="IPR052050">
    <property type="entry name" value="SecEffector_AnkRepeat"/>
</dbReference>
<name>A0AAD9LRC3_9STRA</name>
<organism evidence="1 2">
    <name type="scientific">Phytophthora citrophthora</name>
    <dbReference type="NCBI Taxonomy" id="4793"/>
    <lineage>
        <taxon>Eukaryota</taxon>
        <taxon>Sar</taxon>
        <taxon>Stramenopiles</taxon>
        <taxon>Oomycota</taxon>
        <taxon>Peronosporomycetes</taxon>
        <taxon>Peronosporales</taxon>
        <taxon>Peronosporaceae</taxon>
        <taxon>Phytophthora</taxon>
    </lineage>
</organism>
<protein>
    <submittedName>
        <fullName evidence="1">Uncharacterized protein</fullName>
    </submittedName>
</protein>
<dbReference type="PANTHER" id="PTHR46586">
    <property type="entry name" value="ANKYRIN REPEAT-CONTAINING PROTEIN"/>
    <property type="match status" value="1"/>
</dbReference>
<dbReference type="AlphaFoldDB" id="A0AAD9LRC3"/>
<accession>A0AAD9LRC3</accession>
<dbReference type="Proteomes" id="UP001259832">
    <property type="component" value="Unassembled WGS sequence"/>
</dbReference>
<evidence type="ECO:0000313" key="1">
    <source>
        <dbReference type="EMBL" id="KAK1944512.1"/>
    </source>
</evidence>